<dbReference type="Gene3D" id="3.40.50.1820">
    <property type="entry name" value="alpha/beta hydrolase"/>
    <property type="match status" value="1"/>
</dbReference>
<dbReference type="PIRSF" id="PIRSF000443">
    <property type="entry name" value="Homoser_Ac_trans"/>
    <property type="match status" value="1"/>
</dbReference>
<keyword evidence="2" id="KW-0486">Methionine biosynthesis</keyword>
<dbReference type="OrthoDB" id="9800754at2"/>
<dbReference type="RefSeq" id="WP_087102729.1">
    <property type="nucleotide sequence ID" value="NZ_FWFG01000030.1"/>
</dbReference>
<dbReference type="HAMAP" id="MF_00296">
    <property type="entry name" value="MetX_acyltransf"/>
    <property type="match status" value="1"/>
</dbReference>
<comment type="subcellular location">
    <subcellularLocation>
        <location evidence="2">Cytoplasm</location>
    </subcellularLocation>
</comment>
<dbReference type="PANTHER" id="PTHR32268:SF11">
    <property type="entry name" value="HOMOSERINE O-ACETYLTRANSFERASE"/>
    <property type="match status" value="1"/>
</dbReference>
<comment type="catalytic activity">
    <reaction evidence="2">
        <text>L-homoserine + acetyl-CoA = O-acetyl-L-homoserine + CoA</text>
        <dbReference type="Rhea" id="RHEA:13701"/>
        <dbReference type="ChEBI" id="CHEBI:57287"/>
        <dbReference type="ChEBI" id="CHEBI:57288"/>
        <dbReference type="ChEBI" id="CHEBI:57476"/>
        <dbReference type="ChEBI" id="CHEBI:57716"/>
        <dbReference type="EC" id="2.3.1.31"/>
    </reaction>
</comment>
<keyword evidence="2" id="KW-0028">Amino-acid biosynthesis</keyword>
<dbReference type="SUPFAM" id="SSF53474">
    <property type="entry name" value="alpha/beta-Hydrolases"/>
    <property type="match status" value="1"/>
</dbReference>
<evidence type="ECO:0000256" key="1">
    <source>
        <dbReference type="ARBA" id="ARBA00022679"/>
    </source>
</evidence>
<proteinExistence type="inferred from homology"/>
<dbReference type="GO" id="GO:0009092">
    <property type="term" value="P:homoserine metabolic process"/>
    <property type="evidence" value="ECO:0007669"/>
    <property type="project" value="TreeGrafter"/>
</dbReference>
<dbReference type="NCBIfam" id="NF001209">
    <property type="entry name" value="PRK00175.1"/>
    <property type="match status" value="1"/>
</dbReference>
<comment type="similarity">
    <text evidence="2">Belongs to the AB hydrolase superfamily. MetX family.</text>
</comment>
<dbReference type="UniPathway" id="UPA00051">
    <property type="reaction ID" value="UER00074"/>
</dbReference>
<dbReference type="NCBIfam" id="TIGR01392">
    <property type="entry name" value="homoserO_Ac_trn"/>
    <property type="match status" value="1"/>
</dbReference>
<evidence type="ECO:0000256" key="3">
    <source>
        <dbReference type="PIRSR" id="PIRSR000443-1"/>
    </source>
</evidence>
<keyword evidence="2 6" id="KW-0012">Acyltransferase</keyword>
<dbReference type="PANTHER" id="PTHR32268">
    <property type="entry name" value="HOMOSERINE O-ACETYLTRANSFERASE"/>
    <property type="match status" value="1"/>
</dbReference>
<feature type="domain" description="AB hydrolase-1" evidence="5">
    <location>
        <begin position="57"/>
        <end position="347"/>
    </location>
</feature>
<keyword evidence="2" id="KW-0963">Cytoplasm</keyword>
<accession>A0A1X6WVI6</accession>
<reference evidence="6 7" key="1">
    <citation type="submission" date="2017-02" db="EMBL/GenBank/DDBJ databases">
        <authorList>
            <person name="Peterson S.W."/>
        </authorList>
    </citation>
    <scope>NUCLEOTIDE SEQUENCE [LARGE SCALE GENOMIC DNA]</scope>
    <source>
        <strain evidence="6 7">CIP104813</strain>
    </source>
</reference>
<feature type="active site" description="Nucleophile" evidence="2 3">
    <location>
        <position position="162"/>
    </location>
</feature>
<evidence type="ECO:0000256" key="2">
    <source>
        <dbReference type="HAMAP-Rule" id="MF_00296"/>
    </source>
</evidence>
<dbReference type="Proteomes" id="UP000195981">
    <property type="component" value="Unassembled WGS sequence"/>
</dbReference>
<dbReference type="GO" id="GO:0004414">
    <property type="term" value="F:homoserine O-acetyltransferase activity"/>
    <property type="evidence" value="ECO:0007669"/>
    <property type="project" value="UniProtKB-UniRule"/>
</dbReference>
<dbReference type="GO" id="GO:0009086">
    <property type="term" value="P:methionine biosynthetic process"/>
    <property type="evidence" value="ECO:0007669"/>
    <property type="project" value="UniProtKB-UniRule"/>
</dbReference>
<name>A0A1X6WVI6_9MICO</name>
<organism evidence="6 7">
    <name type="scientific">Brachybacterium nesterenkovii</name>
    <dbReference type="NCBI Taxonomy" id="47847"/>
    <lineage>
        <taxon>Bacteria</taxon>
        <taxon>Bacillati</taxon>
        <taxon>Actinomycetota</taxon>
        <taxon>Actinomycetes</taxon>
        <taxon>Micrococcales</taxon>
        <taxon>Dermabacteraceae</taxon>
        <taxon>Brachybacterium</taxon>
    </lineage>
</organism>
<evidence type="ECO:0000313" key="6">
    <source>
        <dbReference type="EMBL" id="SLM89416.1"/>
    </source>
</evidence>
<feature type="binding site" evidence="2">
    <location>
        <position position="234"/>
    </location>
    <ligand>
        <name>substrate</name>
    </ligand>
</feature>
<dbReference type="GO" id="GO:0005737">
    <property type="term" value="C:cytoplasm"/>
    <property type="evidence" value="ECO:0007669"/>
    <property type="project" value="UniProtKB-SubCell"/>
</dbReference>
<gene>
    <name evidence="2" type="primary">metXA</name>
    <name evidence="6" type="ORF">FM110_03565</name>
</gene>
<dbReference type="AlphaFoldDB" id="A0A1X6WVI6"/>
<dbReference type="InterPro" id="IPR029058">
    <property type="entry name" value="AB_hydrolase_fold"/>
</dbReference>
<evidence type="ECO:0000256" key="4">
    <source>
        <dbReference type="SAM" id="MobiDB-lite"/>
    </source>
</evidence>
<dbReference type="EMBL" id="FWFG01000030">
    <property type="protein sequence ID" value="SLM89416.1"/>
    <property type="molecule type" value="Genomic_DNA"/>
</dbReference>
<keyword evidence="1 2" id="KW-0808">Transferase</keyword>
<evidence type="ECO:0000259" key="5">
    <source>
        <dbReference type="Pfam" id="PF00561"/>
    </source>
</evidence>
<feature type="active site" evidence="2 3">
    <location>
        <position position="352"/>
    </location>
</feature>
<evidence type="ECO:0000313" key="7">
    <source>
        <dbReference type="Proteomes" id="UP000195981"/>
    </source>
</evidence>
<comment type="function">
    <text evidence="2">Transfers an acetyl group from acetyl-CoA to L-homoserine, forming acetyl-L-homoserine.</text>
</comment>
<feature type="active site" evidence="2 3">
    <location>
        <position position="323"/>
    </location>
</feature>
<comment type="pathway">
    <text evidence="2">Amino-acid biosynthesis; L-methionine biosynthesis via de novo pathway; O-acetyl-L-homoserine from L-homoserine: step 1/1.</text>
</comment>
<feature type="region of interest" description="Disordered" evidence="4">
    <location>
        <begin position="390"/>
        <end position="411"/>
    </location>
</feature>
<dbReference type="Pfam" id="PF00561">
    <property type="entry name" value="Abhydrolase_1"/>
    <property type="match status" value="1"/>
</dbReference>
<dbReference type="InterPro" id="IPR000073">
    <property type="entry name" value="AB_hydrolase_1"/>
</dbReference>
<protein>
    <recommendedName>
        <fullName evidence="2">Homoserine O-acetyltransferase</fullName>
        <shortName evidence="2">HAT</shortName>
        <ecNumber evidence="2">2.3.1.31</ecNumber>
    </recommendedName>
    <alternativeName>
        <fullName evidence="2">Homoserine transacetylase</fullName>
        <shortName evidence="2">HTA</shortName>
    </alternativeName>
</protein>
<feature type="binding site" evidence="2">
    <location>
        <position position="353"/>
    </location>
    <ligand>
        <name>substrate</name>
    </ligand>
</feature>
<comment type="caution">
    <text evidence="2">Lacks conserved residue(s) required for the propagation of feature annotation.</text>
</comment>
<dbReference type="InterPro" id="IPR008220">
    <property type="entry name" value="HAT_MetX-like"/>
</dbReference>
<feature type="compositionally biased region" description="Basic and acidic residues" evidence="4">
    <location>
        <begin position="393"/>
        <end position="411"/>
    </location>
</feature>
<sequence>MSASSPLPVSGAWRPGDAPGRRRFCDLGDLLLESGITLPEVRLAYETWGELAPDASNAVLVLHALTGDSHVRGPAEDGHPTAGWWDHLVGPGLPIDTDRWFVIAPNVLGGCQGSTGPASDAPDGRRWGSRFPHVSVRDQVEAELALAQRLGIDGWALVIGGSMGGMRALEWAVGHPDRVDRLAVIASGAAASADQIAWSSAQAAAIRSCDGFAGGDYYDAPDGRGPQKGLGVARRIAHTTYRTAEELADRFDNRRRAEPDGRYEVSSYLDHHADKLIRRFDANSYLVLTAAMDGHDVGRDRGGIAAALARVTARTLVVGVDTDRLFPLSMSERIAEGIDDARFHVIHSVFGHDGFLVDSPALADWIRDLLGGRSGRQSARVVAVSAAAGCSDPARRQEHADAHSAELKRSP</sequence>
<dbReference type="EC" id="2.3.1.31" evidence="2"/>
<comment type="subunit">
    <text evidence="2">Homodimer.</text>
</comment>
<keyword evidence="7" id="KW-1185">Reference proteome</keyword>